<dbReference type="InterPro" id="IPR038444">
    <property type="entry name" value="DUF465_sf"/>
</dbReference>
<accession>A0A927D6E4</accession>
<dbReference type="EMBL" id="JACTAG010000002">
    <property type="protein sequence ID" value="MBD3664664.1"/>
    <property type="molecule type" value="Genomic_DNA"/>
</dbReference>
<dbReference type="Proteomes" id="UP000635142">
    <property type="component" value="Unassembled WGS sequence"/>
</dbReference>
<protein>
    <submittedName>
        <fullName evidence="1">YdcH family protein</fullName>
    </submittedName>
</protein>
<organism evidence="1 2">
    <name type="scientific">Sulfitobacter aestuariivivens</name>
    <dbReference type="NCBI Taxonomy" id="2766981"/>
    <lineage>
        <taxon>Bacteria</taxon>
        <taxon>Pseudomonadati</taxon>
        <taxon>Pseudomonadota</taxon>
        <taxon>Alphaproteobacteria</taxon>
        <taxon>Rhodobacterales</taxon>
        <taxon>Roseobacteraceae</taxon>
        <taxon>Sulfitobacter</taxon>
    </lineage>
</organism>
<dbReference type="Gene3D" id="6.10.280.50">
    <property type="match status" value="1"/>
</dbReference>
<gene>
    <name evidence="1" type="ORF">H9Q16_12080</name>
</gene>
<dbReference type="AlphaFoldDB" id="A0A927D6E4"/>
<comment type="caution">
    <text evidence="1">The sequence shown here is derived from an EMBL/GenBank/DDBJ whole genome shotgun (WGS) entry which is preliminary data.</text>
</comment>
<sequence length="81" mass="9461">MSHVPHELTEEFPELTDQMADLRLNDAHFANLADRYHVLNRAIHRAETDLEPTSDDHMTEMRKERMALKDEIYGYVKAHAA</sequence>
<evidence type="ECO:0000313" key="2">
    <source>
        <dbReference type="Proteomes" id="UP000635142"/>
    </source>
</evidence>
<keyword evidence="2" id="KW-1185">Reference proteome</keyword>
<dbReference type="Pfam" id="PF04325">
    <property type="entry name" value="DUF465"/>
    <property type="match status" value="1"/>
</dbReference>
<evidence type="ECO:0000313" key="1">
    <source>
        <dbReference type="EMBL" id="MBD3664664.1"/>
    </source>
</evidence>
<name>A0A927D6E4_9RHOB</name>
<proteinExistence type="predicted"/>
<dbReference type="InterPro" id="IPR007420">
    <property type="entry name" value="DUF465"/>
</dbReference>
<dbReference type="RefSeq" id="WP_191075684.1">
    <property type="nucleotide sequence ID" value="NZ_JACTAG010000002.1"/>
</dbReference>
<reference evidence="1" key="1">
    <citation type="submission" date="2020-08" db="EMBL/GenBank/DDBJ databases">
        <title>Sulfitobacter aestuariivivens sp. nov., isolated from a tidal flat.</title>
        <authorList>
            <person name="Park S."/>
            <person name="Yoon J.-H."/>
        </authorList>
    </citation>
    <scope>NUCLEOTIDE SEQUENCE</scope>
    <source>
        <strain evidence="1">TSTF-M16</strain>
    </source>
</reference>